<feature type="region of interest" description="Disordered" evidence="1">
    <location>
        <begin position="73"/>
        <end position="101"/>
    </location>
</feature>
<sequence>MKQDKTAMPYAWYWHGKPLRTGLAQGEKIRPVCTGSHILQTPDRCAPDRPCCPANIPDKPSCPCGHGHGNNTESHHWIPEPPQQKPHSCSPEAQAQPRHCGPEGHQDEIPSCFHPPRPPTFTCHDCPCDITSPEPCPLDRCYTAEGISPQHPCHQGDPYCQMPQDIPYPATRCKFCPPHPKLEMHCDSPGPRSQHHHQSASTPVKCQQSFTRFESCDRFDCCEDTFFSKCEYSTEESLETGHDADFETRSYHRRRPWMNHQLHRKY</sequence>
<dbReference type="OrthoDB" id="4360387at2759"/>
<protein>
    <submittedName>
        <fullName evidence="2">Uncharacterized protein</fullName>
    </submittedName>
</protein>
<dbReference type="Proteomes" id="UP000215289">
    <property type="component" value="Unassembled WGS sequence"/>
</dbReference>
<evidence type="ECO:0000313" key="3">
    <source>
        <dbReference type="Proteomes" id="UP000215289"/>
    </source>
</evidence>
<proteinExistence type="predicted"/>
<gene>
    <name evidence="2" type="ORF">CFD26_101944</name>
</gene>
<reference evidence="2 3" key="1">
    <citation type="submission" date="2018-08" db="EMBL/GenBank/DDBJ databases">
        <title>Draft genome sequences of two Aspergillus turcosus clinical strains isolated from bronchoalveolar lavage fluid: one azole-susceptible and the other azole-resistant.</title>
        <authorList>
            <person name="Parent-Michaud M."/>
            <person name="Dufresne P.J."/>
            <person name="Fournier E."/>
            <person name="Martineau C."/>
            <person name="Moreira S."/>
            <person name="Perkins V."/>
            <person name="De Repentigny L."/>
            <person name="Dufresne S.F."/>
        </authorList>
    </citation>
    <scope>NUCLEOTIDE SEQUENCE [LARGE SCALE GENOMIC DNA]</scope>
    <source>
        <strain evidence="2">HMR AF 1038</strain>
    </source>
</reference>
<evidence type="ECO:0000256" key="1">
    <source>
        <dbReference type="SAM" id="MobiDB-lite"/>
    </source>
</evidence>
<dbReference type="AlphaFoldDB" id="A0A397H6V7"/>
<accession>A0A397H6V7</accession>
<dbReference type="EMBL" id="NIDN02000050">
    <property type="protein sequence ID" value="RLL98542.1"/>
    <property type="molecule type" value="Genomic_DNA"/>
</dbReference>
<name>A0A397H6V7_9EURO</name>
<evidence type="ECO:0000313" key="2">
    <source>
        <dbReference type="EMBL" id="RLL98542.1"/>
    </source>
</evidence>
<comment type="caution">
    <text evidence="2">The sequence shown here is derived from an EMBL/GenBank/DDBJ whole genome shotgun (WGS) entry which is preliminary data.</text>
</comment>
<organism evidence="2 3">
    <name type="scientific">Aspergillus turcosus</name>
    <dbReference type="NCBI Taxonomy" id="1245748"/>
    <lineage>
        <taxon>Eukaryota</taxon>
        <taxon>Fungi</taxon>
        <taxon>Dikarya</taxon>
        <taxon>Ascomycota</taxon>
        <taxon>Pezizomycotina</taxon>
        <taxon>Eurotiomycetes</taxon>
        <taxon>Eurotiomycetidae</taxon>
        <taxon>Eurotiales</taxon>
        <taxon>Aspergillaceae</taxon>
        <taxon>Aspergillus</taxon>
        <taxon>Aspergillus subgen. Fumigati</taxon>
    </lineage>
</organism>
<keyword evidence="3" id="KW-1185">Reference proteome</keyword>